<dbReference type="EMBL" id="CAMXCT010003402">
    <property type="protein sequence ID" value="CAI4004270.1"/>
    <property type="molecule type" value="Genomic_DNA"/>
</dbReference>
<accession>A0A9P1GB38</accession>
<evidence type="ECO:0000313" key="4">
    <source>
        <dbReference type="Proteomes" id="UP001152797"/>
    </source>
</evidence>
<comment type="caution">
    <text evidence="2">The sequence shown here is derived from an EMBL/GenBank/DDBJ whole genome shotgun (WGS) entry which is preliminary data.</text>
</comment>
<feature type="compositionally biased region" description="Basic and acidic residues" evidence="1">
    <location>
        <begin position="79"/>
        <end position="91"/>
    </location>
</feature>
<dbReference type="EMBL" id="CAMXCT020003402">
    <property type="protein sequence ID" value="CAL1157645.1"/>
    <property type="molecule type" value="Genomic_DNA"/>
</dbReference>
<keyword evidence="4" id="KW-1185">Reference proteome</keyword>
<sequence>MARVVRMVCKAEAEQLLASIRRLQLCSARVRNSLTELEALSRHEASQDQVDIEFTSLSSLEGDPFDPKPINGPMARPSRSSEEIAGLKDEPEVNQEELDVRRSVRQVRRGHLARLESIEELSDESRSAKSDGPGDPGDSDSSVERLWASVMEVGLSA</sequence>
<evidence type="ECO:0000313" key="2">
    <source>
        <dbReference type="EMBL" id="CAI4004270.1"/>
    </source>
</evidence>
<reference evidence="2" key="1">
    <citation type="submission" date="2022-10" db="EMBL/GenBank/DDBJ databases">
        <authorList>
            <person name="Chen Y."/>
            <person name="Dougan E. K."/>
            <person name="Chan C."/>
            <person name="Rhodes N."/>
            <person name="Thang M."/>
        </authorList>
    </citation>
    <scope>NUCLEOTIDE SEQUENCE</scope>
</reference>
<evidence type="ECO:0000313" key="3">
    <source>
        <dbReference type="EMBL" id="CAL1157645.1"/>
    </source>
</evidence>
<feature type="region of interest" description="Disordered" evidence="1">
    <location>
        <begin position="58"/>
        <end position="101"/>
    </location>
</feature>
<gene>
    <name evidence="2" type="ORF">C1SCF055_LOCUS30071</name>
</gene>
<name>A0A9P1GB38_9DINO</name>
<organism evidence="2">
    <name type="scientific">Cladocopium goreaui</name>
    <dbReference type="NCBI Taxonomy" id="2562237"/>
    <lineage>
        <taxon>Eukaryota</taxon>
        <taxon>Sar</taxon>
        <taxon>Alveolata</taxon>
        <taxon>Dinophyceae</taxon>
        <taxon>Suessiales</taxon>
        <taxon>Symbiodiniaceae</taxon>
        <taxon>Cladocopium</taxon>
    </lineage>
</organism>
<feature type="region of interest" description="Disordered" evidence="1">
    <location>
        <begin position="115"/>
        <end position="144"/>
    </location>
</feature>
<protein>
    <submittedName>
        <fullName evidence="2">Uncharacterized protein</fullName>
    </submittedName>
</protein>
<dbReference type="Proteomes" id="UP001152797">
    <property type="component" value="Unassembled WGS sequence"/>
</dbReference>
<proteinExistence type="predicted"/>
<reference evidence="3" key="2">
    <citation type="submission" date="2024-04" db="EMBL/GenBank/DDBJ databases">
        <authorList>
            <person name="Chen Y."/>
            <person name="Shah S."/>
            <person name="Dougan E. K."/>
            <person name="Thang M."/>
            <person name="Chan C."/>
        </authorList>
    </citation>
    <scope>NUCLEOTIDE SEQUENCE [LARGE SCALE GENOMIC DNA]</scope>
</reference>
<dbReference type="AlphaFoldDB" id="A0A9P1GB38"/>
<feature type="compositionally biased region" description="Basic and acidic residues" evidence="1">
    <location>
        <begin position="115"/>
        <end position="129"/>
    </location>
</feature>
<evidence type="ECO:0000256" key="1">
    <source>
        <dbReference type="SAM" id="MobiDB-lite"/>
    </source>
</evidence>
<dbReference type="EMBL" id="CAMXCT030003402">
    <property type="protein sequence ID" value="CAL4791582.1"/>
    <property type="molecule type" value="Genomic_DNA"/>
</dbReference>